<organism evidence="2 3">
    <name type="scientific">Hymenobacter fodinae</name>
    <dbReference type="NCBI Taxonomy" id="2510796"/>
    <lineage>
        <taxon>Bacteria</taxon>
        <taxon>Pseudomonadati</taxon>
        <taxon>Bacteroidota</taxon>
        <taxon>Cytophagia</taxon>
        <taxon>Cytophagales</taxon>
        <taxon>Hymenobacteraceae</taxon>
        <taxon>Hymenobacter</taxon>
    </lineage>
</organism>
<keyword evidence="3" id="KW-1185">Reference proteome</keyword>
<proteinExistence type="predicted"/>
<feature type="domain" description="Tox-PL" evidence="1">
    <location>
        <begin position="200"/>
        <end position="293"/>
    </location>
</feature>
<dbReference type="OrthoDB" id="954266at2"/>
<dbReference type="Proteomes" id="UP000298337">
    <property type="component" value="Unassembled WGS sequence"/>
</dbReference>
<evidence type="ECO:0000313" key="3">
    <source>
        <dbReference type="Proteomes" id="UP000298337"/>
    </source>
</evidence>
<dbReference type="Pfam" id="PF17642">
    <property type="entry name" value="TssD"/>
    <property type="match status" value="1"/>
</dbReference>
<dbReference type="EMBL" id="SRLA01000001">
    <property type="protein sequence ID" value="TGE09833.1"/>
    <property type="molecule type" value="Genomic_DNA"/>
</dbReference>
<gene>
    <name evidence="2" type="ORF">EU556_03115</name>
</gene>
<dbReference type="Pfam" id="PF15644">
    <property type="entry name" value="Gln_amidase"/>
    <property type="match status" value="1"/>
</dbReference>
<reference evidence="2 3" key="1">
    <citation type="submission" date="2019-04" db="EMBL/GenBank/DDBJ databases">
        <authorList>
            <person name="Feng G."/>
            <person name="Zhang J."/>
            <person name="Zhu H."/>
        </authorList>
    </citation>
    <scope>NUCLEOTIDE SEQUENCE [LARGE SCALE GENOMIC DNA]</scope>
    <source>
        <strain evidence="2 3">92R-1</strain>
    </source>
</reference>
<dbReference type="RefSeq" id="WP_135430923.1">
    <property type="nucleotide sequence ID" value="NZ_SRLA01000001.1"/>
</dbReference>
<evidence type="ECO:0000259" key="1">
    <source>
        <dbReference type="Pfam" id="PF15644"/>
    </source>
</evidence>
<protein>
    <recommendedName>
        <fullName evidence="1">Tox-PL domain-containing protein</fullName>
    </recommendedName>
</protein>
<accession>A0A4Z0PC83</accession>
<dbReference type="GO" id="GO:0033104">
    <property type="term" value="C:type VI protein secretion system complex"/>
    <property type="evidence" value="ECO:0007669"/>
    <property type="project" value="InterPro"/>
</dbReference>
<dbReference type="AlphaFoldDB" id="A0A4Z0PC83"/>
<comment type="caution">
    <text evidence="2">The sequence shown here is derived from an EMBL/GenBank/DDBJ whole genome shotgun (WGS) entry which is preliminary data.</text>
</comment>
<dbReference type="InterPro" id="IPR028908">
    <property type="entry name" value="Tox-PL_dom"/>
</dbReference>
<evidence type="ECO:0000313" key="2">
    <source>
        <dbReference type="EMBL" id="TGE09833.1"/>
    </source>
</evidence>
<name>A0A4Z0PC83_9BACT</name>
<sequence length="336" mass="36090">MPILHAEIQVGGRQVPFVAGSFSFWQLTDYEGRPSTDVRLGLIELTLVGEAATWGFWESWMLDAHRRHSGRLIFYQNEDQKAKTVIFYDAFCVHYTCRFDARGHNGQGSFEVELNLSAAAKEVQGLFSEAHSVIPWDADKDTRYRALSKPAEYLPSAALAAKVLGGSTPGDGSAGGGAGSRPVPVLLAIARAVNPLNGLQNCTHITEAVVARLRGTDPEAVAPDLPARSLAELEAAHNTTIEFGKNFYDIFHQIGEADEGTAAVVVTLPKEGGMGHVVTITKHNGTATIIEGQDWGPGLAREVITSPTRAIRRYGDEDAVHVGLGLIPPPPTSSLS</sequence>
<dbReference type="InterPro" id="IPR041408">
    <property type="entry name" value="Hcp_Tssd"/>
</dbReference>